<evidence type="ECO:0000256" key="7">
    <source>
        <dbReference type="SAM" id="MobiDB-lite"/>
    </source>
</evidence>
<evidence type="ECO:0000256" key="2">
    <source>
        <dbReference type="ARBA" id="ARBA00022448"/>
    </source>
</evidence>
<evidence type="ECO:0000256" key="5">
    <source>
        <dbReference type="ARBA" id="ARBA00022989"/>
    </source>
</evidence>
<protein>
    <submittedName>
        <fullName evidence="10">Phosphate:H symporter</fullName>
    </submittedName>
</protein>
<feature type="transmembrane region" description="Helical" evidence="8">
    <location>
        <begin position="309"/>
        <end position="340"/>
    </location>
</feature>
<organism evidence="10 11">
    <name type="scientific">Taphrina deformans (strain PYCC 5710 / ATCC 11124 / CBS 356.35 / IMI 108563 / JCM 9778 / NBRC 8474)</name>
    <name type="common">Peach leaf curl fungus</name>
    <name type="synonym">Lalaria deformans</name>
    <dbReference type="NCBI Taxonomy" id="1097556"/>
    <lineage>
        <taxon>Eukaryota</taxon>
        <taxon>Fungi</taxon>
        <taxon>Dikarya</taxon>
        <taxon>Ascomycota</taxon>
        <taxon>Taphrinomycotina</taxon>
        <taxon>Taphrinomycetes</taxon>
        <taxon>Taphrinales</taxon>
        <taxon>Taphrinaceae</taxon>
        <taxon>Taphrina</taxon>
    </lineage>
</organism>
<feature type="transmembrane region" description="Helical" evidence="8">
    <location>
        <begin position="102"/>
        <end position="121"/>
    </location>
</feature>
<keyword evidence="4 8" id="KW-0812">Transmembrane</keyword>
<evidence type="ECO:0000256" key="8">
    <source>
        <dbReference type="SAM" id="Phobius"/>
    </source>
</evidence>
<evidence type="ECO:0000256" key="3">
    <source>
        <dbReference type="ARBA" id="ARBA00022592"/>
    </source>
</evidence>
<dbReference type="GO" id="GO:0005315">
    <property type="term" value="F:phosphate transmembrane transporter activity"/>
    <property type="evidence" value="ECO:0007669"/>
    <property type="project" value="InterPro"/>
</dbReference>
<dbReference type="EMBL" id="CAHR02000128">
    <property type="protein sequence ID" value="CCG83198.1"/>
    <property type="molecule type" value="Genomic_DNA"/>
</dbReference>
<evidence type="ECO:0000256" key="6">
    <source>
        <dbReference type="ARBA" id="ARBA00023136"/>
    </source>
</evidence>
<evidence type="ECO:0000313" key="10">
    <source>
        <dbReference type="EMBL" id="CCG83198.1"/>
    </source>
</evidence>
<dbReference type="Gene3D" id="1.20.1250.20">
    <property type="entry name" value="MFS general substrate transporter like domains"/>
    <property type="match status" value="2"/>
</dbReference>
<dbReference type="InterPro" id="IPR020846">
    <property type="entry name" value="MFS_dom"/>
</dbReference>
<dbReference type="VEuPathDB" id="FungiDB:TAPDE_003295"/>
<gene>
    <name evidence="10" type="ORF">TAPDE_003295</name>
</gene>
<feature type="transmembrane region" description="Helical" evidence="8">
    <location>
        <begin position="447"/>
        <end position="467"/>
    </location>
</feature>
<dbReference type="AlphaFoldDB" id="R4XBN5"/>
<dbReference type="InterPro" id="IPR004738">
    <property type="entry name" value="Phos_permease"/>
</dbReference>
<name>R4XBN5_TAPDE</name>
<feature type="transmembrane region" description="Helical" evidence="8">
    <location>
        <begin position="487"/>
        <end position="505"/>
    </location>
</feature>
<sequence length="552" mass="59687">MSTALQRRREALAAVDNASFSWYHVRAIIVAGVGFFTDAYDIFAVNFANIMIGYAYYSGTTHKGKIPTNADTAIKVATSGGTVIGQLGFGALADHLGRKKMYGIELMVIIVATLGLALTAGGRATELVGVFIFWRVLLGTGIGGDYPLSAIITSEFATVKWRGAMMAAVFANQGWGQLTAGIVALVCTVGFKDSISSGGTSCNARCQVALDKSWRIIYGFGAVPACAALYFRLTIPETIRYTLDVEGDETTATKDAIQYVSGSMGAAKLTVDEEAAAMRNRQVRNPTAPPKASWSDFFRHYSKWRNGKVLLGCAGSWFVLDVAFYGLGLNTSIILTAIGYAAPANKHVYDTIYNQGVGNIILSCAGLIPGYWFSVLTIDTVGRKPIQLMGFIMLTIIFCILGFGYNHIPVKGKFALYVFANFFQNFGPNTTTFIVPGEVFPTRYRSTSHGISAASGKVGAIVAQVLIGPLRTRGATATNASPWLNHVMQIFALFMFIGIFTTLLIPETKRKTLEELCGEDEYGVNEYDTELKQPSPSSSFHKDRAQTTTAAY</sequence>
<dbReference type="GO" id="GO:0016020">
    <property type="term" value="C:membrane"/>
    <property type="evidence" value="ECO:0007669"/>
    <property type="project" value="UniProtKB-SubCell"/>
</dbReference>
<reference evidence="10 11" key="1">
    <citation type="journal article" date="2013" name="MBio">
        <title>Genome sequencing of the plant pathogen Taphrina deformans, the causal agent of peach leaf curl.</title>
        <authorList>
            <person name="Cisse O.H."/>
            <person name="Almeida J.M.G.C.F."/>
            <person name="Fonseca A."/>
            <person name="Kumar A.A."/>
            <person name="Salojaervi J."/>
            <person name="Overmyer K."/>
            <person name="Hauser P.M."/>
            <person name="Pagni M."/>
        </authorList>
    </citation>
    <scope>NUCLEOTIDE SEQUENCE [LARGE SCALE GENOMIC DNA]</scope>
    <source>
        <strain evidence="11">PYCC 5710 / ATCC 11124 / CBS 356.35 / IMI 108563 / JCM 9778 / NBRC 8474</strain>
    </source>
</reference>
<dbReference type="CDD" id="cd17364">
    <property type="entry name" value="MFS_PhT"/>
    <property type="match status" value="1"/>
</dbReference>
<dbReference type="InterPro" id="IPR036259">
    <property type="entry name" value="MFS_trans_sf"/>
</dbReference>
<feature type="transmembrane region" description="Helical" evidence="8">
    <location>
        <begin position="360"/>
        <end position="381"/>
    </location>
</feature>
<dbReference type="eggNOG" id="KOG0252">
    <property type="taxonomic scope" value="Eukaryota"/>
</dbReference>
<keyword evidence="5 8" id="KW-1133">Transmembrane helix</keyword>
<dbReference type="InterPro" id="IPR005828">
    <property type="entry name" value="MFS_sugar_transport-like"/>
</dbReference>
<dbReference type="STRING" id="1097556.R4XBN5"/>
<dbReference type="Pfam" id="PF00083">
    <property type="entry name" value="Sugar_tr"/>
    <property type="match status" value="1"/>
</dbReference>
<keyword evidence="6 8" id="KW-0472">Membrane</keyword>
<keyword evidence="11" id="KW-1185">Reference proteome</keyword>
<dbReference type="OrthoDB" id="433512at2759"/>
<evidence type="ECO:0000256" key="1">
    <source>
        <dbReference type="ARBA" id="ARBA00004141"/>
    </source>
</evidence>
<feature type="transmembrane region" description="Helical" evidence="8">
    <location>
        <begin position="169"/>
        <end position="191"/>
    </location>
</feature>
<accession>R4XBN5</accession>
<comment type="subcellular location">
    <subcellularLocation>
        <location evidence="1">Membrane</location>
        <topology evidence="1">Multi-pass membrane protein</topology>
    </subcellularLocation>
</comment>
<keyword evidence="3" id="KW-0592">Phosphate transport</keyword>
<feature type="transmembrane region" description="Helical" evidence="8">
    <location>
        <begin position="388"/>
        <end position="408"/>
    </location>
</feature>
<feature type="transmembrane region" description="Helical" evidence="8">
    <location>
        <begin position="127"/>
        <end position="148"/>
    </location>
</feature>
<feature type="region of interest" description="Disordered" evidence="7">
    <location>
        <begin position="529"/>
        <end position="552"/>
    </location>
</feature>
<keyword evidence="2" id="KW-0813">Transport</keyword>
<feature type="transmembrane region" description="Helical" evidence="8">
    <location>
        <begin position="216"/>
        <end position="233"/>
    </location>
</feature>
<comment type="caution">
    <text evidence="10">The sequence shown here is derived from an EMBL/GenBank/DDBJ whole genome shotgun (WGS) entry which is preliminary data.</text>
</comment>
<dbReference type="PANTHER" id="PTHR24064">
    <property type="entry name" value="SOLUTE CARRIER FAMILY 22 MEMBER"/>
    <property type="match status" value="1"/>
</dbReference>
<evidence type="ECO:0000259" key="9">
    <source>
        <dbReference type="PROSITE" id="PS50850"/>
    </source>
</evidence>
<feature type="transmembrane region" description="Helical" evidence="8">
    <location>
        <begin position="414"/>
        <end position="435"/>
    </location>
</feature>
<proteinExistence type="predicted"/>
<dbReference type="Proteomes" id="UP000013776">
    <property type="component" value="Unassembled WGS sequence"/>
</dbReference>
<dbReference type="SUPFAM" id="SSF103473">
    <property type="entry name" value="MFS general substrate transporter"/>
    <property type="match status" value="1"/>
</dbReference>
<evidence type="ECO:0000256" key="4">
    <source>
        <dbReference type="ARBA" id="ARBA00022692"/>
    </source>
</evidence>
<feature type="domain" description="Major facilitator superfamily (MFS) profile" evidence="9">
    <location>
        <begin position="27"/>
        <end position="510"/>
    </location>
</feature>
<evidence type="ECO:0000313" key="11">
    <source>
        <dbReference type="Proteomes" id="UP000013776"/>
    </source>
</evidence>
<dbReference type="NCBIfam" id="TIGR00887">
    <property type="entry name" value="2A0109"/>
    <property type="match status" value="1"/>
</dbReference>
<dbReference type="PROSITE" id="PS50850">
    <property type="entry name" value="MFS"/>
    <property type="match status" value="1"/>
</dbReference>
<dbReference type="GO" id="GO:0006817">
    <property type="term" value="P:phosphate ion transport"/>
    <property type="evidence" value="ECO:0007669"/>
    <property type="project" value="UniProtKB-KW"/>
</dbReference>